<accession>A0A221UW92</accession>
<dbReference type="AlphaFoldDB" id="A0A221UW92"/>
<evidence type="ECO:0000313" key="1">
    <source>
        <dbReference type="EMBL" id="ASO05649.1"/>
    </source>
</evidence>
<name>A0A221UW92_9FLAO</name>
<protein>
    <submittedName>
        <fullName evidence="1">GNAT family N-acetyltransferase</fullName>
    </submittedName>
</protein>
<dbReference type="KEGG" id="aalg:AREALGSMS7_02193"/>
<organism evidence="1 2">
    <name type="scientific">Arenibacter algicola</name>
    <dbReference type="NCBI Taxonomy" id="616991"/>
    <lineage>
        <taxon>Bacteria</taxon>
        <taxon>Pseudomonadati</taxon>
        <taxon>Bacteroidota</taxon>
        <taxon>Flavobacteriia</taxon>
        <taxon>Flavobacteriales</taxon>
        <taxon>Flavobacteriaceae</taxon>
        <taxon>Arenibacter</taxon>
    </lineage>
</organism>
<dbReference type="GO" id="GO:0016740">
    <property type="term" value="F:transferase activity"/>
    <property type="evidence" value="ECO:0007669"/>
    <property type="project" value="UniProtKB-KW"/>
</dbReference>
<evidence type="ECO:0000313" key="2">
    <source>
        <dbReference type="Proteomes" id="UP000204551"/>
    </source>
</evidence>
<reference evidence="1 2" key="1">
    <citation type="submission" date="2017-07" db="EMBL/GenBank/DDBJ databases">
        <title>Genome Sequence of Arenibacter algicola Strain SMS7 Isolated from a culture of the Diatom Skeletonema marinoi.</title>
        <authorList>
            <person name="Topel M."/>
            <person name="Pinder M.I.M."/>
            <person name="Johansson O.N."/>
            <person name="Kourtchenko O."/>
            <person name="Godhe A."/>
            <person name="Clarke A.K."/>
        </authorList>
    </citation>
    <scope>NUCLEOTIDE SEQUENCE [LARGE SCALE GENOMIC DNA]</scope>
    <source>
        <strain evidence="1 2">SMS7</strain>
    </source>
</reference>
<dbReference type="eggNOG" id="COG0456">
    <property type="taxonomic scope" value="Bacteria"/>
</dbReference>
<keyword evidence="1" id="KW-0808">Transferase</keyword>
<sequence length="67" mass="8024">MTYKIDTISKAEYPEVVEVWEASVRATHHFLDEKDIVRYHLGEKNYNNYHKNILIHFVPIPKLERLA</sequence>
<dbReference type="RefSeq" id="WP_093978354.1">
    <property type="nucleotide sequence ID" value="NZ_CP022515.1"/>
</dbReference>
<dbReference type="EMBL" id="CP022515">
    <property type="protein sequence ID" value="ASO05649.1"/>
    <property type="molecule type" value="Genomic_DNA"/>
</dbReference>
<proteinExistence type="predicted"/>
<gene>
    <name evidence="1" type="ORF">AREALGSMS7_02193</name>
</gene>
<dbReference type="Proteomes" id="UP000204551">
    <property type="component" value="Chromosome"/>
</dbReference>
<dbReference type="STRING" id="616991.GCA_000733925_00508"/>